<evidence type="ECO:0000256" key="1">
    <source>
        <dbReference type="ARBA" id="ARBA00006499"/>
    </source>
</evidence>
<dbReference type="Proteomes" id="UP001205337">
    <property type="component" value="Unassembled WGS sequence"/>
</dbReference>
<dbReference type="GO" id="GO:0016787">
    <property type="term" value="F:hydrolase activity"/>
    <property type="evidence" value="ECO:0007669"/>
    <property type="project" value="UniProtKB-KW"/>
</dbReference>
<feature type="domain" description="Phospholipase/carboxylesterase/thioesterase" evidence="2">
    <location>
        <begin position="14"/>
        <end position="210"/>
    </location>
</feature>
<sequence length="212" mass="22895">MTELSIDPGAVVWSVEPEARHQHPLVVVMHGRGSDERDLASLFPLLPADFVYASLRAPFGFGPGFAWFDDAVEEAGNPRIVSADAMAQAVLHWLRELPWHPTRVGALGFSQGGAMATHLLREGHGVVSFAVNMSGFVVSGAHRSDAALIAELPPVYWGRGSVDPFFTPELVARAQSWLPMHTALESAVYSGLGHSVSDDMLGDVVDFLRARV</sequence>
<dbReference type="RefSeq" id="WP_258797573.1">
    <property type="nucleotide sequence ID" value="NZ_JANTHX010000004.1"/>
</dbReference>
<dbReference type="PANTHER" id="PTHR10655:SF70">
    <property type="entry name" value="PHOSPHOLIPASE_CARBOXYLESTERASE_THIOESTERASE DOMAIN-CONTAINING PROTEIN"/>
    <property type="match status" value="1"/>
</dbReference>
<comment type="caution">
    <text evidence="3">The sequence shown here is derived from an EMBL/GenBank/DDBJ whole genome shotgun (WGS) entry which is preliminary data.</text>
</comment>
<dbReference type="Gene3D" id="3.40.50.1820">
    <property type="entry name" value="alpha/beta hydrolase"/>
    <property type="match status" value="1"/>
</dbReference>
<name>A0ABT1ZD39_9MICO</name>
<organism evidence="3 4">
    <name type="scientific">Protaetiibacter mangrovi</name>
    <dbReference type="NCBI Taxonomy" id="2970926"/>
    <lineage>
        <taxon>Bacteria</taxon>
        <taxon>Bacillati</taxon>
        <taxon>Actinomycetota</taxon>
        <taxon>Actinomycetes</taxon>
        <taxon>Micrococcales</taxon>
        <taxon>Microbacteriaceae</taxon>
        <taxon>Protaetiibacter</taxon>
    </lineage>
</organism>
<dbReference type="SUPFAM" id="SSF53474">
    <property type="entry name" value="alpha/beta-Hydrolases"/>
    <property type="match status" value="1"/>
</dbReference>
<keyword evidence="3" id="KW-0378">Hydrolase</keyword>
<dbReference type="InterPro" id="IPR029058">
    <property type="entry name" value="AB_hydrolase_fold"/>
</dbReference>
<reference evidence="3 4" key="1">
    <citation type="submission" date="2022-08" db="EMBL/GenBank/DDBJ databases">
        <authorList>
            <person name="Li F."/>
        </authorList>
    </citation>
    <scope>NUCLEOTIDE SEQUENCE [LARGE SCALE GENOMIC DNA]</scope>
    <source>
        <strain evidence="3 4">10F1B-8-1</strain>
    </source>
</reference>
<accession>A0ABT1ZD39</accession>
<evidence type="ECO:0000313" key="4">
    <source>
        <dbReference type="Proteomes" id="UP001205337"/>
    </source>
</evidence>
<proteinExistence type="inferred from homology"/>
<dbReference type="EMBL" id="JANTHX010000004">
    <property type="protein sequence ID" value="MCS0498605.1"/>
    <property type="molecule type" value="Genomic_DNA"/>
</dbReference>
<keyword evidence="4" id="KW-1185">Reference proteome</keyword>
<dbReference type="InterPro" id="IPR050565">
    <property type="entry name" value="LYPA1-2/EST-like"/>
</dbReference>
<comment type="similarity">
    <text evidence="1">Belongs to the AB hydrolase superfamily. AB hydrolase 2 family.</text>
</comment>
<gene>
    <name evidence="3" type="ORF">NUH29_03450</name>
</gene>
<dbReference type="InterPro" id="IPR003140">
    <property type="entry name" value="PLipase/COase/thioEstase"/>
</dbReference>
<dbReference type="Pfam" id="PF02230">
    <property type="entry name" value="Abhydrolase_2"/>
    <property type="match status" value="1"/>
</dbReference>
<dbReference type="PANTHER" id="PTHR10655">
    <property type="entry name" value="LYSOPHOSPHOLIPASE-RELATED"/>
    <property type="match status" value="1"/>
</dbReference>
<evidence type="ECO:0000313" key="3">
    <source>
        <dbReference type="EMBL" id="MCS0498605.1"/>
    </source>
</evidence>
<evidence type="ECO:0000259" key="2">
    <source>
        <dbReference type="Pfam" id="PF02230"/>
    </source>
</evidence>
<protein>
    <submittedName>
        <fullName evidence="3">Dienelactone hydrolase family protein</fullName>
    </submittedName>
</protein>